<dbReference type="InterPro" id="IPR016024">
    <property type="entry name" value="ARM-type_fold"/>
</dbReference>
<dbReference type="NCBIfam" id="TIGR02603">
    <property type="entry name" value="CxxCH_TIGR02603"/>
    <property type="match status" value="1"/>
</dbReference>
<evidence type="ECO:0000313" key="8">
    <source>
        <dbReference type="Proteomes" id="UP000223913"/>
    </source>
</evidence>
<dbReference type="EMBL" id="PDUD01000018">
    <property type="protein sequence ID" value="PHN06250.1"/>
    <property type="molecule type" value="Genomic_DNA"/>
</dbReference>
<evidence type="ECO:0000313" key="7">
    <source>
        <dbReference type="EMBL" id="PHN06250.1"/>
    </source>
</evidence>
<dbReference type="InterPro" id="IPR036909">
    <property type="entry name" value="Cyt_c-like_dom_sf"/>
</dbReference>
<dbReference type="Pfam" id="PF13646">
    <property type="entry name" value="HEAT_2"/>
    <property type="match status" value="2"/>
</dbReference>
<evidence type="ECO:0000256" key="4">
    <source>
        <dbReference type="PROSITE-ProRule" id="PRU00433"/>
    </source>
</evidence>
<dbReference type="GO" id="GO:0046872">
    <property type="term" value="F:metal ion binding"/>
    <property type="evidence" value="ECO:0007669"/>
    <property type="project" value="UniProtKB-KW"/>
</dbReference>
<dbReference type="Gene3D" id="1.10.760.10">
    <property type="entry name" value="Cytochrome c-like domain"/>
    <property type="match status" value="1"/>
</dbReference>
<dbReference type="InterPro" id="IPR013427">
    <property type="entry name" value="Haem-bd_dom_put"/>
</dbReference>
<proteinExistence type="predicted"/>
<sequence length="1127" mass="124352">MGRNFKMMNQLSKLFFALLLVLTACKEDKIAPETVHAEPADFEEANQVSATLPEGLALKLWAPGPLLRNAVAITFDNQGIAYVAETNRRKSSDIDIRAHRDWMVDELRLQSLEDTRALHLEKLATELSDQNTWQDDFNEDGIHDYRDLEVQSEYIRRVWDSDGDGRADMSQIYAEGFNDMLTGVAAGILNYDDNVYLTAAPDVWKLRDTDQDGVADQREKISHGYGIHIAYAGHDMSGLTMGVDGKIYWSIGDIGVNVVGPDGKRWAYPNEGAVMRCNPDGSDFEVFAHGLRNPQELAFDNFGNLISVDNDGDHQGEHERYVHIVEGSDSGWRINWQFGKYDNPNESYKVWMDEQLSVPHFSGQAAYITPPLALAYDGPAGLAFNPGTALESKWNDFFFSSHFTASSARSKIIGFKIKPKGASFEIVEEQDVVGGIVPTGITFGADGALYINDWKDSYDKKPTGRIWQMDIVKERSPERIETQQLLQSGVGNHSVAELAELLAHSDQRVRMAAQFELVRRNEPDPLIATAKTGPNLFGRLHGIWGVGQYARLNQNMDVAVSIQSLLDDPEAEVRAQTAKVMGEVGFKSAMIPLISRLQDPSRRVQFFAAEALGKIGDNAAFDPLVDLLVTVEESETHLRHGIAHALSRLNQPAALGQLASHSSRQVRLGAIMALRTLRDPAVTTFLQDTDPLVLAEAARAINDDLSIPEALPILAQTLATTNSTNEIFLRRAINANLRVADAASARRLADYARSARAPEAMRADALWALGYWSDPPLLDRVDGRYRELSGHQLSDGQAALKTTFDQLLDQSNAALQAAAITAAGRLAYKQGEARIFTFFKNKGAKLDVRAAALNALAALKSENLATALDIALVDKNMDLRTNAQDLLSEVELPEAELVGKYEKILNNNTVPEKQRALASLSKMSTSEAEALLEKWWDRFSQGAIDPSLQFDVLAAIDNSSFDALKAKSKEYEASIDSTDVFALYSATMYGGDERMGRRIFFRNETAQCVRCHVVNEGGGAVGPELTHIASQLDRKDLLLALVAPNDRIAPGYGTILLKLKDGKEVAGILEEETESALKVKVGNDPVRNIAKSEIQEREMLPSGMFNMADILDKNQIRDVMAFLVTLK</sequence>
<feature type="signal peptide" evidence="5">
    <location>
        <begin position="1"/>
        <end position="26"/>
    </location>
</feature>
<keyword evidence="1 4" id="KW-0349">Heme</keyword>
<dbReference type="Proteomes" id="UP000223913">
    <property type="component" value="Unassembled WGS sequence"/>
</dbReference>
<keyword evidence="8" id="KW-1185">Reference proteome</keyword>
<evidence type="ECO:0000256" key="1">
    <source>
        <dbReference type="ARBA" id="ARBA00022617"/>
    </source>
</evidence>
<organism evidence="7 8">
    <name type="scientific">Flavilitoribacter nigricans (strain ATCC 23147 / DSM 23189 / NBRC 102662 / NCIMB 1420 / SS-2)</name>
    <name type="common">Lewinella nigricans</name>
    <dbReference type="NCBI Taxonomy" id="1122177"/>
    <lineage>
        <taxon>Bacteria</taxon>
        <taxon>Pseudomonadati</taxon>
        <taxon>Bacteroidota</taxon>
        <taxon>Saprospiria</taxon>
        <taxon>Saprospirales</taxon>
        <taxon>Lewinellaceae</taxon>
        <taxon>Flavilitoribacter</taxon>
    </lineage>
</organism>
<dbReference type="SUPFAM" id="SSF46626">
    <property type="entry name" value="Cytochrome c"/>
    <property type="match status" value="1"/>
</dbReference>
<dbReference type="OrthoDB" id="9808161at2"/>
<dbReference type="InterPro" id="IPR055557">
    <property type="entry name" value="DUF7133"/>
</dbReference>
<gene>
    <name evidence="7" type="ORF">CRP01_11780</name>
</gene>
<comment type="caution">
    <text evidence="7">The sequence shown here is derived from an EMBL/GenBank/DDBJ whole genome shotgun (WGS) entry which is preliminary data.</text>
</comment>
<dbReference type="GO" id="GO:0020037">
    <property type="term" value="F:heme binding"/>
    <property type="evidence" value="ECO:0007669"/>
    <property type="project" value="InterPro"/>
</dbReference>
<dbReference type="InterPro" id="IPR011041">
    <property type="entry name" value="Quinoprot_gluc/sorb_DH_b-prop"/>
</dbReference>
<evidence type="ECO:0000259" key="6">
    <source>
        <dbReference type="PROSITE" id="PS51007"/>
    </source>
</evidence>
<dbReference type="SUPFAM" id="SSF50952">
    <property type="entry name" value="Soluble quinoprotein glucose dehydrogenase"/>
    <property type="match status" value="1"/>
</dbReference>
<dbReference type="InterPro" id="IPR004155">
    <property type="entry name" value="PBS_lyase_HEAT"/>
</dbReference>
<dbReference type="Gene3D" id="1.25.10.10">
    <property type="entry name" value="Leucine-rich Repeat Variant"/>
    <property type="match status" value="3"/>
</dbReference>
<feature type="chain" id="PRO_5012745329" evidence="5">
    <location>
        <begin position="27"/>
        <end position="1127"/>
    </location>
</feature>
<evidence type="ECO:0000256" key="2">
    <source>
        <dbReference type="ARBA" id="ARBA00022723"/>
    </source>
</evidence>
<dbReference type="InterPro" id="IPR009056">
    <property type="entry name" value="Cyt_c-like_dom"/>
</dbReference>
<reference evidence="7 8" key="1">
    <citation type="submission" date="2017-10" db="EMBL/GenBank/DDBJ databases">
        <title>The draft genome sequence of Lewinella nigricans NBRC 102662.</title>
        <authorList>
            <person name="Wang K."/>
        </authorList>
    </citation>
    <scope>NUCLEOTIDE SEQUENCE [LARGE SCALE GENOMIC DNA]</scope>
    <source>
        <strain evidence="7 8">NBRC 102662</strain>
    </source>
</reference>
<name>A0A2D0ND03_FLAN2</name>
<dbReference type="AlphaFoldDB" id="A0A2D0ND03"/>
<dbReference type="InterPro" id="IPR011989">
    <property type="entry name" value="ARM-like"/>
</dbReference>
<keyword evidence="2 4" id="KW-0479">Metal-binding</keyword>
<evidence type="ECO:0000256" key="3">
    <source>
        <dbReference type="ARBA" id="ARBA00023004"/>
    </source>
</evidence>
<keyword evidence="5" id="KW-0732">Signal</keyword>
<dbReference type="PANTHER" id="PTHR33546">
    <property type="entry name" value="LARGE, MULTIFUNCTIONAL SECRETED PROTEIN-RELATED"/>
    <property type="match status" value="1"/>
</dbReference>
<dbReference type="PROSITE" id="PS51257">
    <property type="entry name" value="PROKAR_LIPOPROTEIN"/>
    <property type="match status" value="1"/>
</dbReference>
<dbReference type="SUPFAM" id="SSF48371">
    <property type="entry name" value="ARM repeat"/>
    <property type="match status" value="1"/>
</dbReference>
<dbReference type="GO" id="GO:0009055">
    <property type="term" value="F:electron transfer activity"/>
    <property type="evidence" value="ECO:0007669"/>
    <property type="project" value="InterPro"/>
</dbReference>
<keyword evidence="3 4" id="KW-0408">Iron</keyword>
<dbReference type="InterPro" id="IPR011042">
    <property type="entry name" value="6-blade_b-propeller_TolB-like"/>
</dbReference>
<accession>A0A2D0ND03</accession>
<dbReference type="PANTHER" id="PTHR33546:SF1">
    <property type="entry name" value="LARGE, MULTIFUNCTIONAL SECRETED PROTEIN"/>
    <property type="match status" value="1"/>
</dbReference>
<protein>
    <submittedName>
        <fullName evidence="7">Heme-binding protein</fullName>
    </submittedName>
</protein>
<dbReference type="SMART" id="SM00567">
    <property type="entry name" value="EZ_HEAT"/>
    <property type="match status" value="4"/>
</dbReference>
<evidence type="ECO:0000256" key="5">
    <source>
        <dbReference type="SAM" id="SignalP"/>
    </source>
</evidence>
<feature type="domain" description="Cytochrome c" evidence="6">
    <location>
        <begin position="991"/>
        <end position="1127"/>
    </location>
</feature>
<dbReference type="Pfam" id="PF23500">
    <property type="entry name" value="DUF7133"/>
    <property type="match status" value="1"/>
</dbReference>
<dbReference type="Gene3D" id="2.120.10.30">
    <property type="entry name" value="TolB, C-terminal domain"/>
    <property type="match status" value="1"/>
</dbReference>
<dbReference type="PROSITE" id="PS51007">
    <property type="entry name" value="CYTC"/>
    <property type="match status" value="1"/>
</dbReference>